<dbReference type="InterPro" id="IPR013324">
    <property type="entry name" value="RNA_pol_sigma_r3/r4-like"/>
</dbReference>
<evidence type="ECO:0000313" key="2">
    <source>
        <dbReference type="Proteomes" id="UP000076989"/>
    </source>
</evidence>
<protein>
    <submittedName>
        <fullName evidence="1">Uncharacterized protein</fullName>
    </submittedName>
</protein>
<dbReference type="Proteomes" id="UP000076989">
    <property type="component" value="Unassembled WGS sequence"/>
</dbReference>
<organism evidence="1 2">
    <name type="scientific">Lactiplantibacillus plantarum</name>
    <name type="common">Lactobacillus plantarum</name>
    <dbReference type="NCBI Taxonomy" id="1590"/>
    <lineage>
        <taxon>Bacteria</taxon>
        <taxon>Bacillati</taxon>
        <taxon>Bacillota</taxon>
        <taxon>Bacilli</taxon>
        <taxon>Lactobacillales</taxon>
        <taxon>Lactobacillaceae</taxon>
        <taxon>Lactiplantibacillus</taxon>
    </lineage>
</organism>
<proteinExistence type="predicted"/>
<dbReference type="AlphaFoldDB" id="A0AB34Y361"/>
<dbReference type="EMBL" id="LUWI01000041">
    <property type="protein sequence ID" value="KZU01295.1"/>
    <property type="molecule type" value="Genomic_DNA"/>
</dbReference>
<dbReference type="RefSeq" id="WP_060811390.1">
    <property type="nucleotide sequence ID" value="NZ_CAXLJY010000010.1"/>
</dbReference>
<name>A0AB34Y361_LACPN</name>
<gene>
    <name evidence="1" type="ORF">Nizo2260_3019</name>
</gene>
<evidence type="ECO:0000313" key="1">
    <source>
        <dbReference type="EMBL" id="KZU01295.1"/>
    </source>
</evidence>
<comment type="caution">
    <text evidence="1">The sequence shown here is derived from an EMBL/GenBank/DDBJ whole genome shotgun (WGS) entry which is preliminary data.</text>
</comment>
<reference evidence="1 2" key="1">
    <citation type="submission" date="2016-03" db="EMBL/GenBank/DDBJ databases">
        <title>Comparative genomics of 54 Lactobacillus plantarum strains reveals genomic uncoupling from niche constraints.</title>
        <authorList>
            <person name="Martino M.E."/>
        </authorList>
    </citation>
    <scope>NUCLEOTIDE SEQUENCE [LARGE SCALE GENOMIC DNA]</scope>
    <source>
        <strain evidence="1 2">Nizo2260</strain>
    </source>
</reference>
<dbReference type="SUPFAM" id="SSF88659">
    <property type="entry name" value="Sigma3 and sigma4 domains of RNA polymerase sigma factors"/>
    <property type="match status" value="1"/>
</dbReference>
<dbReference type="InterPro" id="IPR036388">
    <property type="entry name" value="WH-like_DNA-bd_sf"/>
</dbReference>
<sequence>MDQVKRDFMVRYLPYARQIKRLGERLNELEKRMEGVHSPQLNGMPRGTRRYSLDDDMARYDELMMRVQSLRAEAQPIKSEILNCIDNLLEPQASAVLELRFIDDASLKDIGAELYMSPRTVNRWYTKGIDLITLPADYEPGEELGE</sequence>
<dbReference type="Gene3D" id="1.10.10.10">
    <property type="entry name" value="Winged helix-like DNA-binding domain superfamily/Winged helix DNA-binding domain"/>
    <property type="match status" value="1"/>
</dbReference>
<accession>A0AB34Y361</accession>